<dbReference type="Gene3D" id="3.40.50.1000">
    <property type="entry name" value="HAD superfamily/HAD-like"/>
    <property type="match status" value="1"/>
</dbReference>
<dbReference type="Proteomes" id="UP001388673">
    <property type="component" value="Unassembled WGS sequence"/>
</dbReference>
<dbReference type="SUPFAM" id="SSF54236">
    <property type="entry name" value="Ubiquitin-like"/>
    <property type="match status" value="1"/>
</dbReference>
<dbReference type="PROSITE" id="PS50969">
    <property type="entry name" value="FCP1"/>
    <property type="match status" value="1"/>
</dbReference>
<keyword evidence="7" id="KW-1185">Reference proteome</keyword>
<dbReference type="InterPro" id="IPR011943">
    <property type="entry name" value="HAD-SF_hydro_IIID"/>
</dbReference>
<dbReference type="NCBIfam" id="TIGR02245">
    <property type="entry name" value="HAD_IIID1"/>
    <property type="match status" value="1"/>
</dbReference>
<evidence type="ECO:0000259" key="5">
    <source>
        <dbReference type="PROSITE" id="PS50969"/>
    </source>
</evidence>
<dbReference type="InterPro" id="IPR051658">
    <property type="entry name" value="UBLCP1"/>
</dbReference>
<name>A0AAW0YZX4_9TREE</name>
<dbReference type="SUPFAM" id="SSF56784">
    <property type="entry name" value="HAD-like"/>
    <property type="match status" value="1"/>
</dbReference>
<feature type="compositionally biased region" description="Acidic residues" evidence="4">
    <location>
        <begin position="108"/>
        <end position="127"/>
    </location>
</feature>
<evidence type="ECO:0000256" key="4">
    <source>
        <dbReference type="SAM" id="MobiDB-lite"/>
    </source>
</evidence>
<dbReference type="PANTHER" id="PTHR48493">
    <property type="entry name" value="UBIQUITIN-LIKE DOMAIN-CONTAINING CTD PHOSPHATASE 1"/>
    <property type="match status" value="1"/>
</dbReference>
<dbReference type="InterPro" id="IPR036412">
    <property type="entry name" value="HAD-like_sf"/>
</dbReference>
<gene>
    <name evidence="6" type="ORF">IAR55_002822</name>
</gene>
<dbReference type="Gene3D" id="3.10.20.90">
    <property type="entry name" value="Phosphatidylinositol 3-kinase Catalytic Subunit, Chain A, domain 1"/>
    <property type="match status" value="1"/>
</dbReference>
<dbReference type="InterPro" id="IPR004274">
    <property type="entry name" value="FCP1_dom"/>
</dbReference>
<evidence type="ECO:0000313" key="7">
    <source>
        <dbReference type="Proteomes" id="UP001388673"/>
    </source>
</evidence>
<proteinExistence type="predicted"/>
<dbReference type="AlphaFoldDB" id="A0AAW0YZX4"/>
<comment type="subcellular location">
    <subcellularLocation>
        <location evidence="1">Nucleus</location>
    </subcellularLocation>
</comment>
<dbReference type="EMBL" id="JBCAWK010000005">
    <property type="protein sequence ID" value="KAK8858593.1"/>
    <property type="molecule type" value="Genomic_DNA"/>
</dbReference>
<comment type="caution">
    <text evidence="6">The sequence shown here is derived from an EMBL/GenBank/DDBJ whole genome shotgun (WGS) entry which is preliminary data.</text>
</comment>
<dbReference type="GO" id="GO:0004722">
    <property type="term" value="F:protein serine/threonine phosphatase activity"/>
    <property type="evidence" value="ECO:0007669"/>
    <property type="project" value="TreeGrafter"/>
</dbReference>
<dbReference type="GO" id="GO:0090364">
    <property type="term" value="P:regulation of proteasome assembly"/>
    <property type="evidence" value="ECO:0007669"/>
    <property type="project" value="InterPro"/>
</dbReference>
<dbReference type="GO" id="GO:0005634">
    <property type="term" value="C:nucleus"/>
    <property type="evidence" value="ECO:0007669"/>
    <property type="project" value="UniProtKB-SubCell"/>
</dbReference>
<feature type="region of interest" description="Disordered" evidence="4">
    <location>
        <begin position="1"/>
        <end position="131"/>
    </location>
</feature>
<keyword evidence="2 6" id="KW-0378">Hydrolase</keyword>
<accession>A0AAW0YZX4</accession>
<feature type="compositionally biased region" description="Polar residues" evidence="4">
    <location>
        <begin position="87"/>
        <end position="97"/>
    </location>
</feature>
<dbReference type="SMART" id="SM00577">
    <property type="entry name" value="CPDc"/>
    <property type="match status" value="1"/>
</dbReference>
<keyword evidence="3" id="KW-0539">Nucleus</keyword>
<dbReference type="KEGG" id="kne:92180080"/>
<dbReference type="InterPro" id="IPR023214">
    <property type="entry name" value="HAD_sf"/>
</dbReference>
<evidence type="ECO:0000256" key="1">
    <source>
        <dbReference type="ARBA" id="ARBA00004123"/>
    </source>
</evidence>
<feature type="domain" description="FCP1 homology" evidence="5">
    <location>
        <begin position="286"/>
        <end position="454"/>
    </location>
</feature>
<dbReference type="InterPro" id="IPR029071">
    <property type="entry name" value="Ubiquitin-like_domsf"/>
</dbReference>
<dbReference type="Pfam" id="PF03031">
    <property type="entry name" value="NIF"/>
    <property type="match status" value="1"/>
</dbReference>
<dbReference type="PANTHER" id="PTHR48493:SF1">
    <property type="entry name" value="UBIQUITIN-LIKE DOMAIN-CONTAINING CTD PHOSPHATASE 1"/>
    <property type="match status" value="1"/>
</dbReference>
<evidence type="ECO:0000256" key="2">
    <source>
        <dbReference type="ARBA" id="ARBA00022801"/>
    </source>
</evidence>
<feature type="compositionally biased region" description="Low complexity" evidence="4">
    <location>
        <begin position="1"/>
        <end position="36"/>
    </location>
</feature>
<protein>
    <submittedName>
        <fullName evidence="6">HAD hydrolase, family IIID</fullName>
    </submittedName>
</protein>
<dbReference type="GeneID" id="92180080"/>
<evidence type="ECO:0000313" key="6">
    <source>
        <dbReference type="EMBL" id="KAK8858593.1"/>
    </source>
</evidence>
<sequence length="476" mass="52883">MTDLDPSQSTTTPSSSSSSSSSLSSSAPTSNPSPCSDMEPRSLITALPDMVTSPLSPPSPSDKKKPKLCHSTNDESLVEKMEVVEESSPSSQAQSKNADIGGRSEAPGDTEGEADGVESGEDKDTDDLPTFSAVPLDEELEVKEEWWELKMQWSGKTFELKVGGNDMVYDFRHLIETTTGVPRDNQKLIGLLPGSKGKLGTEHDAKRFATLGVKKGGKFVLVGTREEERFKDPIEGMRGEVTDDFDVQYSNAPTQPKAVAPADDPRNKRKVQEIVKKSPITYINEPREGKRLLVLDLDYTMVDTKPLMSGALPASECARPGLHEFLEKVYPFYDIAIWSQTSWMWLEAKLVELGVVGGTHEYKICFVADRTTMFPIFIQRNGQPYKHEVKPLAYFWASNSSWSVKNTIHIDDLSRNFALNPGEGLKIRAFNRAGHREGEADRELYRLGQYLVNIATDVDDFTTINHGDWKTTVPRQ</sequence>
<dbReference type="RefSeq" id="XP_066803434.1">
    <property type="nucleotide sequence ID" value="XM_066945933.1"/>
</dbReference>
<reference evidence="6 7" key="1">
    <citation type="journal article" date="2024" name="bioRxiv">
        <title>Comparative genomics of Cryptococcus and Kwoniella reveals pathogenesis evolution and contrasting karyotype dynamics via intercentromeric recombination or chromosome fusion.</title>
        <authorList>
            <person name="Coelho M.A."/>
            <person name="David-Palma M."/>
            <person name="Shea T."/>
            <person name="Bowers K."/>
            <person name="McGinley-Smith S."/>
            <person name="Mohammad A.W."/>
            <person name="Gnirke A."/>
            <person name="Yurkov A.M."/>
            <person name="Nowrousian M."/>
            <person name="Sun S."/>
            <person name="Cuomo C.A."/>
            <person name="Heitman J."/>
        </authorList>
    </citation>
    <scope>NUCLEOTIDE SEQUENCE [LARGE SCALE GENOMIC DNA]</scope>
    <source>
        <strain evidence="6 7">CBS 13917</strain>
    </source>
</reference>
<organism evidence="6 7">
    <name type="scientific">Kwoniella newhampshirensis</name>
    <dbReference type="NCBI Taxonomy" id="1651941"/>
    <lineage>
        <taxon>Eukaryota</taxon>
        <taxon>Fungi</taxon>
        <taxon>Dikarya</taxon>
        <taxon>Basidiomycota</taxon>
        <taxon>Agaricomycotina</taxon>
        <taxon>Tremellomycetes</taxon>
        <taxon>Tremellales</taxon>
        <taxon>Cryptococcaceae</taxon>
        <taxon>Kwoniella</taxon>
    </lineage>
</organism>
<evidence type="ECO:0000256" key="3">
    <source>
        <dbReference type="ARBA" id="ARBA00023242"/>
    </source>
</evidence>